<feature type="binding site" evidence="5">
    <location>
        <position position="144"/>
    </location>
    <ligand>
        <name>Mn(2+)</name>
        <dbReference type="ChEBI" id="CHEBI:29035"/>
        <label>2</label>
    </ligand>
</feature>
<proteinExistence type="predicted"/>
<dbReference type="EMBL" id="FOEN01000001">
    <property type="protein sequence ID" value="SEP62319.1"/>
    <property type="molecule type" value="Genomic_DNA"/>
</dbReference>
<dbReference type="GO" id="GO:0019877">
    <property type="term" value="P:diaminopimelate biosynthetic process"/>
    <property type="evidence" value="ECO:0007669"/>
    <property type="project" value="UniProtKB-KW"/>
</dbReference>
<evidence type="ECO:0000259" key="6">
    <source>
        <dbReference type="Pfam" id="PF07687"/>
    </source>
</evidence>
<feature type="binding site" evidence="5">
    <location>
        <position position="108"/>
    </location>
    <ligand>
        <name>Mn(2+)</name>
        <dbReference type="ChEBI" id="CHEBI:29035"/>
        <label>2</label>
    </ligand>
</feature>
<evidence type="ECO:0000256" key="3">
    <source>
        <dbReference type="ARBA" id="ARBA00022915"/>
    </source>
</evidence>
<evidence type="ECO:0000256" key="1">
    <source>
        <dbReference type="ARBA" id="ARBA00022605"/>
    </source>
</evidence>
<dbReference type="InterPro" id="IPR017439">
    <property type="entry name" value="Amidohydrolase"/>
</dbReference>
<dbReference type="SUPFAM" id="SSF55031">
    <property type="entry name" value="Bacterial exopeptidase dimerisation domain"/>
    <property type="match status" value="1"/>
</dbReference>
<dbReference type="GO" id="GO:0009085">
    <property type="term" value="P:lysine biosynthetic process"/>
    <property type="evidence" value="ECO:0007669"/>
    <property type="project" value="UniProtKB-KW"/>
</dbReference>
<gene>
    <name evidence="7" type="ORF">SAMN04488558_101219</name>
</gene>
<comment type="cofactor">
    <cofactor evidence="5">
        <name>Mn(2+)</name>
        <dbReference type="ChEBI" id="CHEBI:29035"/>
    </cofactor>
    <text evidence="5">The Mn(2+) ion enhances activity.</text>
</comment>
<organism evidence="7 8">
    <name type="scientific">Ignavigranum ruoffiae</name>
    <dbReference type="NCBI Taxonomy" id="89093"/>
    <lineage>
        <taxon>Bacteria</taxon>
        <taxon>Bacillati</taxon>
        <taxon>Bacillota</taxon>
        <taxon>Bacilli</taxon>
        <taxon>Lactobacillales</taxon>
        <taxon>Aerococcaceae</taxon>
        <taxon>Ignavigranum</taxon>
    </lineage>
</organism>
<dbReference type="Pfam" id="PF07687">
    <property type="entry name" value="M20_dimer"/>
    <property type="match status" value="1"/>
</dbReference>
<dbReference type="Gene3D" id="3.40.630.10">
    <property type="entry name" value="Zn peptidases"/>
    <property type="match status" value="1"/>
</dbReference>
<dbReference type="GO" id="GO:0046872">
    <property type="term" value="F:metal ion binding"/>
    <property type="evidence" value="ECO:0007669"/>
    <property type="project" value="UniProtKB-KW"/>
</dbReference>
<evidence type="ECO:0000256" key="5">
    <source>
        <dbReference type="PIRSR" id="PIRSR005962-1"/>
    </source>
</evidence>
<protein>
    <submittedName>
        <fullName evidence="7">Amidohydrolase</fullName>
    </submittedName>
</protein>
<dbReference type="GO" id="GO:0050118">
    <property type="term" value="F:N-acetyldiaminopimelate deacetylase activity"/>
    <property type="evidence" value="ECO:0007669"/>
    <property type="project" value="UniProtKB-ARBA"/>
</dbReference>
<keyword evidence="5" id="KW-0464">Manganese</keyword>
<dbReference type="CDD" id="cd03886">
    <property type="entry name" value="M20_Acy1"/>
    <property type="match status" value="1"/>
</dbReference>
<keyword evidence="4" id="KW-0457">Lysine biosynthesis</keyword>
<dbReference type="FunFam" id="3.30.70.360:FF:000001">
    <property type="entry name" value="N-acetyldiaminopimelate deacetylase"/>
    <property type="match status" value="1"/>
</dbReference>
<dbReference type="InterPro" id="IPR036264">
    <property type="entry name" value="Bact_exopeptidase_dim_dom"/>
</dbReference>
<evidence type="ECO:0000256" key="4">
    <source>
        <dbReference type="ARBA" id="ARBA00023154"/>
    </source>
</evidence>
<dbReference type="NCBIfam" id="TIGR01891">
    <property type="entry name" value="amidohydrolases"/>
    <property type="match status" value="1"/>
</dbReference>
<dbReference type="InterPro" id="IPR002933">
    <property type="entry name" value="Peptidase_M20"/>
</dbReference>
<feature type="binding site" evidence="5">
    <location>
        <position position="373"/>
    </location>
    <ligand>
        <name>Mn(2+)</name>
        <dbReference type="ChEBI" id="CHEBI:29035"/>
        <label>2</label>
    </ligand>
</feature>
<sequence length="400" mass="44121">MEPHNIQALKDAYQEDLIRWRRDLHQIPELGLELPQTSAYVKQVLTDLGLIYDDHYLQGNGLSVLIEGQKAGEASQKVMGLRADMDGLPIEEATGLAFAANNHCMHACGHDGHTAILLTVAKFLQENRHLFAGKVKLIFQPGEEYPGGAKPMIDQGVLESPQVTRLLGFHIGHLDPSIPAGKISYQVGPFMASMDRFSMTIRGRGYHGAYPENAHDPIIAANHIISAIQTIKSRNLKATEPAVISVTHIEGGVNQNIIPDTVFLEGTVRTINFQQQQFIAQRLQEIGQGTALMFDLDCQVQYDYKYPVLINDQEATEETVAVLSNTLGSDQIVETQAPLMGGEDFAFYGQVVPSCFLFLANPGLIEGSFHGHHHPKFDLDESQLIVAVQAFILATLDYLQ</sequence>
<keyword evidence="2 7" id="KW-0378">Hydrolase</keyword>
<keyword evidence="3" id="KW-0220">Diaminopimelate biosynthesis</keyword>
<dbReference type="InterPro" id="IPR011650">
    <property type="entry name" value="Peptidase_M20_dimer"/>
</dbReference>
<dbReference type="STRING" id="89093.SAMN04488558_101219"/>
<dbReference type="RefSeq" id="WP_092569903.1">
    <property type="nucleotide sequence ID" value="NZ_FOEN01000001.1"/>
</dbReference>
<dbReference type="SUPFAM" id="SSF53187">
    <property type="entry name" value="Zn-dependent exopeptidases"/>
    <property type="match status" value="1"/>
</dbReference>
<dbReference type="PANTHER" id="PTHR11014:SF63">
    <property type="entry name" value="METALLOPEPTIDASE, PUTATIVE (AFU_ORTHOLOGUE AFUA_6G09600)-RELATED"/>
    <property type="match status" value="1"/>
</dbReference>
<evidence type="ECO:0000313" key="8">
    <source>
        <dbReference type="Proteomes" id="UP000198833"/>
    </source>
</evidence>
<dbReference type="Proteomes" id="UP000198833">
    <property type="component" value="Unassembled WGS sequence"/>
</dbReference>
<evidence type="ECO:0000256" key="2">
    <source>
        <dbReference type="ARBA" id="ARBA00022801"/>
    </source>
</evidence>
<feature type="domain" description="Peptidase M20 dimerisation" evidence="6">
    <location>
        <begin position="197"/>
        <end position="286"/>
    </location>
</feature>
<dbReference type="OrthoDB" id="9776731at2"/>
<feature type="binding site" evidence="5">
    <location>
        <position position="110"/>
    </location>
    <ligand>
        <name>Mn(2+)</name>
        <dbReference type="ChEBI" id="CHEBI:29035"/>
        <label>2</label>
    </ligand>
</feature>
<dbReference type="Pfam" id="PF01546">
    <property type="entry name" value="Peptidase_M20"/>
    <property type="match status" value="1"/>
</dbReference>
<evidence type="ECO:0000313" key="7">
    <source>
        <dbReference type="EMBL" id="SEP62319.1"/>
    </source>
</evidence>
<keyword evidence="1" id="KW-0028">Amino-acid biosynthesis</keyword>
<dbReference type="AlphaFoldDB" id="A0A1H8ZD40"/>
<feature type="binding site" evidence="5">
    <location>
        <position position="170"/>
    </location>
    <ligand>
        <name>Mn(2+)</name>
        <dbReference type="ChEBI" id="CHEBI:29035"/>
        <label>2</label>
    </ligand>
</feature>
<dbReference type="Gene3D" id="3.30.70.360">
    <property type="match status" value="1"/>
</dbReference>
<name>A0A1H8ZD40_9LACT</name>
<keyword evidence="8" id="KW-1185">Reference proteome</keyword>
<dbReference type="PANTHER" id="PTHR11014">
    <property type="entry name" value="PEPTIDASE M20 FAMILY MEMBER"/>
    <property type="match status" value="1"/>
</dbReference>
<accession>A0A1H8ZD40</accession>
<keyword evidence="5" id="KW-0479">Metal-binding</keyword>
<reference evidence="7 8" key="1">
    <citation type="submission" date="2016-10" db="EMBL/GenBank/DDBJ databases">
        <authorList>
            <person name="de Groot N.N."/>
        </authorList>
    </citation>
    <scope>NUCLEOTIDE SEQUENCE [LARGE SCALE GENOMIC DNA]</scope>
    <source>
        <strain evidence="7 8">DSM 15695</strain>
    </source>
</reference>
<dbReference type="PIRSF" id="PIRSF005962">
    <property type="entry name" value="Pept_M20D_amidohydro"/>
    <property type="match status" value="1"/>
</dbReference>